<feature type="transmembrane region" description="Helical" evidence="1">
    <location>
        <begin position="71"/>
        <end position="91"/>
    </location>
</feature>
<feature type="domain" description="CAAX prenyl protease 2/Lysostaphin resistance protein A-like" evidence="2">
    <location>
        <begin position="108"/>
        <end position="209"/>
    </location>
</feature>
<evidence type="ECO:0000313" key="4">
    <source>
        <dbReference type="Proteomes" id="UP000515977"/>
    </source>
</evidence>
<keyword evidence="4" id="KW-1185">Reference proteome</keyword>
<organism evidence="3 4">
    <name type="scientific">Thermomonas brevis</name>
    <dbReference type="NCBI Taxonomy" id="215691"/>
    <lineage>
        <taxon>Bacteria</taxon>
        <taxon>Pseudomonadati</taxon>
        <taxon>Pseudomonadota</taxon>
        <taxon>Gammaproteobacteria</taxon>
        <taxon>Lysobacterales</taxon>
        <taxon>Lysobacteraceae</taxon>
        <taxon>Thermomonas</taxon>
    </lineage>
</organism>
<dbReference type="Pfam" id="PF02517">
    <property type="entry name" value="Rce1-like"/>
    <property type="match status" value="1"/>
</dbReference>
<dbReference type="PANTHER" id="PTHR35797:SF1">
    <property type="entry name" value="PROTEASE"/>
    <property type="match status" value="1"/>
</dbReference>
<dbReference type="EMBL" id="CP060711">
    <property type="protein sequence ID" value="QNN47230.1"/>
    <property type="molecule type" value="Genomic_DNA"/>
</dbReference>
<feature type="transmembrane region" description="Helical" evidence="1">
    <location>
        <begin position="168"/>
        <end position="190"/>
    </location>
</feature>
<dbReference type="GO" id="GO:0008237">
    <property type="term" value="F:metallopeptidase activity"/>
    <property type="evidence" value="ECO:0007669"/>
    <property type="project" value="UniProtKB-KW"/>
</dbReference>
<dbReference type="RefSeq" id="WP_187570977.1">
    <property type="nucleotide sequence ID" value="NZ_CP060711.1"/>
</dbReference>
<reference evidence="3 4" key="1">
    <citation type="submission" date="2020-08" db="EMBL/GenBank/DDBJ databases">
        <title>Genome sequence of Thermomonas brevis KACC 16975T.</title>
        <authorList>
            <person name="Hyun D.-W."/>
            <person name="Bae J.-W."/>
        </authorList>
    </citation>
    <scope>NUCLEOTIDE SEQUENCE [LARGE SCALE GENOMIC DNA]</scope>
    <source>
        <strain evidence="3 4">KACC 16975</strain>
    </source>
</reference>
<dbReference type="Proteomes" id="UP000515977">
    <property type="component" value="Chromosome"/>
</dbReference>
<feature type="transmembrane region" description="Helical" evidence="1">
    <location>
        <begin position="103"/>
        <end position="123"/>
    </location>
</feature>
<keyword evidence="1" id="KW-0812">Transmembrane</keyword>
<evidence type="ECO:0000256" key="1">
    <source>
        <dbReference type="SAM" id="Phobius"/>
    </source>
</evidence>
<dbReference type="KEGG" id="tbv:H9L17_03510"/>
<protein>
    <submittedName>
        <fullName evidence="3">CPBP family intramembrane metalloprotease</fullName>
    </submittedName>
</protein>
<dbReference type="GO" id="GO:0006508">
    <property type="term" value="P:proteolysis"/>
    <property type="evidence" value="ECO:0007669"/>
    <property type="project" value="UniProtKB-KW"/>
</dbReference>
<dbReference type="AlphaFoldDB" id="A0A7G9QV55"/>
<dbReference type="GO" id="GO:0004175">
    <property type="term" value="F:endopeptidase activity"/>
    <property type="evidence" value="ECO:0007669"/>
    <property type="project" value="UniProtKB-ARBA"/>
</dbReference>
<sequence length="271" mass="29741">MSKHQRGLLVFLFVAFVPVWACDIFMSEDNPLYWYTALFCTLGGFAASYAEGGRDGLREFGRRTLRVAGSLRFIVIGYLIPLGLGLGWMALRAAGKLPATFHPAFDAGFLAMLATAWITGPFAEEFGWRGYLQTRLLNRMSPFLTALVVALIWAVWHLPAFYDSVFSSLRSTLGFTAHCLTLSLLLVWLVPRAGGSVWPAVFLHWSANTHARILETTFPGIGGGNLPGGASSAPYYLGAALLFVVWQRKYYFHRPSRIGTPGATPQGAMPA</sequence>
<feature type="transmembrane region" description="Helical" evidence="1">
    <location>
        <begin position="31"/>
        <end position="50"/>
    </location>
</feature>
<keyword evidence="1" id="KW-0472">Membrane</keyword>
<evidence type="ECO:0000259" key="2">
    <source>
        <dbReference type="Pfam" id="PF02517"/>
    </source>
</evidence>
<dbReference type="InterPro" id="IPR042150">
    <property type="entry name" value="MmRce1-like"/>
</dbReference>
<dbReference type="GO" id="GO:0080120">
    <property type="term" value="P:CAAX-box protein maturation"/>
    <property type="evidence" value="ECO:0007669"/>
    <property type="project" value="UniProtKB-ARBA"/>
</dbReference>
<feature type="transmembrane region" description="Helical" evidence="1">
    <location>
        <begin position="143"/>
        <end position="162"/>
    </location>
</feature>
<accession>A0A7G9QV55</accession>
<keyword evidence="3" id="KW-0645">Protease</keyword>
<keyword evidence="1" id="KW-1133">Transmembrane helix</keyword>
<proteinExistence type="predicted"/>
<keyword evidence="3" id="KW-0378">Hydrolase</keyword>
<dbReference type="InterPro" id="IPR003675">
    <property type="entry name" value="Rce1/LyrA-like_dom"/>
</dbReference>
<gene>
    <name evidence="3" type="ORF">H9L17_03510</name>
</gene>
<evidence type="ECO:0000313" key="3">
    <source>
        <dbReference type="EMBL" id="QNN47230.1"/>
    </source>
</evidence>
<dbReference type="PANTHER" id="PTHR35797">
    <property type="entry name" value="PROTEASE-RELATED"/>
    <property type="match status" value="1"/>
</dbReference>
<keyword evidence="3" id="KW-0482">Metalloprotease</keyword>
<name>A0A7G9QV55_9GAMM</name>